<dbReference type="EMBL" id="AP014962">
    <property type="protein sequence ID" value="BAS96572.1"/>
    <property type="molecule type" value="Genomic_DNA"/>
</dbReference>
<keyword evidence="2" id="KW-1185">Reference proteome</keyword>
<evidence type="ECO:0000313" key="1">
    <source>
        <dbReference type="EMBL" id="BAS96572.1"/>
    </source>
</evidence>
<dbReference type="Proteomes" id="UP000059680">
    <property type="component" value="Chromosome 6"/>
</dbReference>
<dbReference type="PaxDb" id="39947-A0A0P0WTV1"/>
<reference evidence="2" key="1">
    <citation type="journal article" date="2005" name="Nature">
        <title>The map-based sequence of the rice genome.</title>
        <authorList>
            <consortium name="International rice genome sequencing project (IRGSP)"/>
            <person name="Matsumoto T."/>
            <person name="Wu J."/>
            <person name="Kanamori H."/>
            <person name="Katayose Y."/>
            <person name="Fujisawa M."/>
            <person name="Namiki N."/>
            <person name="Mizuno H."/>
            <person name="Yamamoto K."/>
            <person name="Antonio B.A."/>
            <person name="Baba T."/>
            <person name="Sakata K."/>
            <person name="Nagamura Y."/>
            <person name="Aoki H."/>
            <person name="Arikawa K."/>
            <person name="Arita K."/>
            <person name="Bito T."/>
            <person name="Chiden Y."/>
            <person name="Fujitsuka N."/>
            <person name="Fukunaka R."/>
            <person name="Hamada M."/>
            <person name="Harada C."/>
            <person name="Hayashi A."/>
            <person name="Hijishita S."/>
            <person name="Honda M."/>
            <person name="Hosokawa S."/>
            <person name="Ichikawa Y."/>
            <person name="Idonuma A."/>
            <person name="Iijima M."/>
            <person name="Ikeda M."/>
            <person name="Ikeno M."/>
            <person name="Ito K."/>
            <person name="Ito S."/>
            <person name="Ito T."/>
            <person name="Ito Y."/>
            <person name="Ito Y."/>
            <person name="Iwabuchi A."/>
            <person name="Kamiya K."/>
            <person name="Karasawa W."/>
            <person name="Kurita K."/>
            <person name="Katagiri S."/>
            <person name="Kikuta A."/>
            <person name="Kobayashi H."/>
            <person name="Kobayashi N."/>
            <person name="Machita K."/>
            <person name="Maehara T."/>
            <person name="Masukawa M."/>
            <person name="Mizubayashi T."/>
            <person name="Mukai Y."/>
            <person name="Nagasaki H."/>
            <person name="Nagata Y."/>
            <person name="Naito S."/>
            <person name="Nakashima M."/>
            <person name="Nakama Y."/>
            <person name="Nakamichi Y."/>
            <person name="Nakamura M."/>
            <person name="Meguro A."/>
            <person name="Negishi M."/>
            <person name="Ohta I."/>
            <person name="Ohta T."/>
            <person name="Okamoto M."/>
            <person name="Ono N."/>
            <person name="Saji S."/>
            <person name="Sakaguchi M."/>
            <person name="Sakai K."/>
            <person name="Shibata M."/>
            <person name="Shimokawa T."/>
            <person name="Song J."/>
            <person name="Takazaki Y."/>
            <person name="Terasawa K."/>
            <person name="Tsugane M."/>
            <person name="Tsuji K."/>
            <person name="Ueda S."/>
            <person name="Waki K."/>
            <person name="Yamagata H."/>
            <person name="Yamamoto M."/>
            <person name="Yamamoto S."/>
            <person name="Yamane H."/>
            <person name="Yoshiki S."/>
            <person name="Yoshihara R."/>
            <person name="Yukawa K."/>
            <person name="Zhong H."/>
            <person name="Yano M."/>
            <person name="Yuan Q."/>
            <person name="Ouyang S."/>
            <person name="Liu J."/>
            <person name="Jones K.M."/>
            <person name="Gansberger K."/>
            <person name="Moffat K."/>
            <person name="Hill J."/>
            <person name="Bera J."/>
            <person name="Fadrosh D."/>
            <person name="Jin S."/>
            <person name="Johri S."/>
            <person name="Kim M."/>
            <person name="Overton L."/>
            <person name="Reardon M."/>
            <person name="Tsitrin T."/>
            <person name="Vuong H."/>
            <person name="Weaver B."/>
            <person name="Ciecko A."/>
            <person name="Tallon L."/>
            <person name="Jackson J."/>
            <person name="Pai G."/>
            <person name="Aken S.V."/>
            <person name="Utterback T."/>
            <person name="Reidmuller S."/>
            <person name="Feldblyum T."/>
            <person name="Hsiao J."/>
            <person name="Zismann V."/>
            <person name="Iobst S."/>
            <person name="de Vazeille A.R."/>
            <person name="Buell C.R."/>
            <person name="Ying K."/>
            <person name="Li Y."/>
            <person name="Lu T."/>
            <person name="Huang Y."/>
            <person name="Zhao Q."/>
            <person name="Feng Q."/>
            <person name="Zhang L."/>
            <person name="Zhu J."/>
            <person name="Weng Q."/>
            <person name="Mu J."/>
            <person name="Lu Y."/>
            <person name="Fan D."/>
            <person name="Liu Y."/>
            <person name="Guan J."/>
            <person name="Zhang Y."/>
            <person name="Yu S."/>
            <person name="Liu X."/>
            <person name="Zhang Y."/>
            <person name="Hong G."/>
            <person name="Han B."/>
            <person name="Choisne N."/>
            <person name="Demange N."/>
            <person name="Orjeda G."/>
            <person name="Samain S."/>
            <person name="Cattolico L."/>
            <person name="Pelletier E."/>
            <person name="Couloux A."/>
            <person name="Segurens B."/>
            <person name="Wincker P."/>
            <person name="D'Hont A."/>
            <person name="Scarpelli C."/>
            <person name="Weissenbach J."/>
            <person name="Salanoubat M."/>
            <person name="Quetier F."/>
            <person name="Yu Y."/>
            <person name="Kim H.R."/>
            <person name="Rambo T."/>
            <person name="Currie J."/>
            <person name="Collura K."/>
            <person name="Luo M."/>
            <person name="Yang T."/>
            <person name="Ammiraju J.S.S."/>
            <person name="Engler F."/>
            <person name="Soderlund C."/>
            <person name="Wing R.A."/>
            <person name="Palmer L.E."/>
            <person name="de la Bastide M."/>
            <person name="Spiegel L."/>
            <person name="Nascimento L."/>
            <person name="Zutavern T."/>
            <person name="O'Shaughnessy A."/>
            <person name="Dike S."/>
            <person name="Dedhia N."/>
            <person name="Preston R."/>
            <person name="Balija V."/>
            <person name="McCombie W.R."/>
            <person name="Chow T."/>
            <person name="Chen H."/>
            <person name="Chung M."/>
            <person name="Chen C."/>
            <person name="Shaw J."/>
            <person name="Wu H."/>
            <person name="Hsiao K."/>
            <person name="Chao Y."/>
            <person name="Chu M."/>
            <person name="Cheng C."/>
            <person name="Hour A."/>
            <person name="Lee P."/>
            <person name="Lin S."/>
            <person name="Lin Y."/>
            <person name="Liou J."/>
            <person name="Liu S."/>
            <person name="Hsing Y."/>
            <person name="Raghuvanshi S."/>
            <person name="Mohanty A."/>
            <person name="Bharti A.K."/>
            <person name="Gaur A."/>
            <person name="Gupta V."/>
            <person name="Kumar D."/>
            <person name="Ravi V."/>
            <person name="Vij S."/>
            <person name="Kapur A."/>
            <person name="Khurana P."/>
            <person name="Khurana P."/>
            <person name="Khurana J.P."/>
            <person name="Tyagi A.K."/>
            <person name="Gaikwad K."/>
            <person name="Singh A."/>
            <person name="Dalal V."/>
            <person name="Srivastava S."/>
            <person name="Dixit A."/>
            <person name="Pal A.K."/>
            <person name="Ghazi I.A."/>
            <person name="Yadav M."/>
            <person name="Pandit A."/>
            <person name="Bhargava A."/>
            <person name="Sureshbabu K."/>
            <person name="Batra K."/>
            <person name="Sharma T.R."/>
            <person name="Mohapatra T."/>
            <person name="Singh N.K."/>
            <person name="Messing J."/>
            <person name="Nelson A.B."/>
            <person name="Fuks G."/>
            <person name="Kavchok S."/>
            <person name="Keizer G."/>
            <person name="Linton E."/>
            <person name="Llaca V."/>
            <person name="Song R."/>
            <person name="Tanyolac B."/>
            <person name="Young S."/>
            <person name="Ho-Il K."/>
            <person name="Hahn J.H."/>
            <person name="Sangsakoo G."/>
            <person name="Vanavichit A."/>
            <person name="de Mattos Luiz.A.T."/>
            <person name="Zimmer P.D."/>
            <person name="Malone G."/>
            <person name="Dellagostin O."/>
            <person name="de Oliveira A.C."/>
            <person name="Bevan M."/>
            <person name="Bancroft I."/>
            <person name="Minx P."/>
            <person name="Cordum H."/>
            <person name="Wilson R."/>
            <person name="Cheng Z."/>
            <person name="Jin W."/>
            <person name="Jiang J."/>
            <person name="Leong S.A."/>
            <person name="Iwama H."/>
            <person name="Gojobori T."/>
            <person name="Itoh T."/>
            <person name="Niimura Y."/>
            <person name="Fujii Y."/>
            <person name="Habara T."/>
            <person name="Sakai H."/>
            <person name="Sato Y."/>
            <person name="Wilson G."/>
            <person name="Kumar K."/>
            <person name="McCouch S."/>
            <person name="Juretic N."/>
            <person name="Hoen D."/>
            <person name="Wright S."/>
            <person name="Bruskiewich R."/>
            <person name="Bureau T."/>
            <person name="Miyao A."/>
            <person name="Hirochika H."/>
            <person name="Nishikawa T."/>
            <person name="Kadowaki K."/>
            <person name="Sugiura M."/>
            <person name="Burr B."/>
            <person name="Sasaki T."/>
        </authorList>
    </citation>
    <scope>NUCLEOTIDE SEQUENCE [LARGE SCALE GENOMIC DNA]</scope>
    <source>
        <strain evidence="2">cv. Nipponbare</strain>
    </source>
</reference>
<organism evidence="1 2">
    <name type="scientific">Oryza sativa subsp. japonica</name>
    <name type="common">Rice</name>
    <dbReference type="NCBI Taxonomy" id="39947"/>
    <lineage>
        <taxon>Eukaryota</taxon>
        <taxon>Viridiplantae</taxon>
        <taxon>Streptophyta</taxon>
        <taxon>Embryophyta</taxon>
        <taxon>Tracheophyta</taxon>
        <taxon>Spermatophyta</taxon>
        <taxon>Magnoliopsida</taxon>
        <taxon>Liliopsida</taxon>
        <taxon>Poales</taxon>
        <taxon>Poaceae</taxon>
        <taxon>BOP clade</taxon>
        <taxon>Oryzoideae</taxon>
        <taxon>Oryzeae</taxon>
        <taxon>Oryzinae</taxon>
        <taxon>Oryza</taxon>
        <taxon>Oryza sativa</taxon>
    </lineage>
</organism>
<reference evidence="1 2" key="2">
    <citation type="journal article" date="2013" name="Plant Cell Physiol.">
        <title>Rice Annotation Project Database (RAP-DB): an integrative and interactive database for rice genomics.</title>
        <authorList>
            <person name="Sakai H."/>
            <person name="Lee S.S."/>
            <person name="Tanaka T."/>
            <person name="Numa H."/>
            <person name="Kim J."/>
            <person name="Kawahara Y."/>
            <person name="Wakimoto H."/>
            <person name="Yang C.C."/>
            <person name="Iwamoto M."/>
            <person name="Abe T."/>
            <person name="Yamada Y."/>
            <person name="Muto A."/>
            <person name="Inokuchi H."/>
            <person name="Ikemura T."/>
            <person name="Matsumoto T."/>
            <person name="Sasaki T."/>
            <person name="Itoh T."/>
        </authorList>
    </citation>
    <scope>NUCLEOTIDE SEQUENCE [LARGE SCALE GENOMIC DNA]</scope>
    <source>
        <strain evidence="2">cv. Nipponbare</strain>
    </source>
</reference>
<reference evidence="1 2" key="3">
    <citation type="journal article" date="2013" name="Rice">
        <title>Improvement of the Oryza sativa Nipponbare reference genome using next generation sequence and optical map data.</title>
        <authorList>
            <person name="Kawahara Y."/>
            <person name="de la Bastide M."/>
            <person name="Hamilton J.P."/>
            <person name="Kanamori H."/>
            <person name="McCombie W.R."/>
            <person name="Ouyang S."/>
            <person name="Schwartz D.C."/>
            <person name="Tanaka T."/>
            <person name="Wu J."/>
            <person name="Zhou S."/>
            <person name="Childs K.L."/>
            <person name="Davidson R.M."/>
            <person name="Lin H."/>
            <person name="Quesada-Ocampo L."/>
            <person name="Vaillancourt B."/>
            <person name="Sakai H."/>
            <person name="Lee S.S."/>
            <person name="Kim J."/>
            <person name="Numa H."/>
            <person name="Itoh T."/>
            <person name="Buell C.R."/>
            <person name="Matsumoto T."/>
        </authorList>
    </citation>
    <scope>NUCLEOTIDE SEQUENCE [LARGE SCALE GENOMIC DNA]</scope>
    <source>
        <strain evidence="2">cv. Nipponbare</strain>
    </source>
</reference>
<protein>
    <submittedName>
        <fullName evidence="1">Os06g0191550 protein</fullName>
    </submittedName>
</protein>
<evidence type="ECO:0000313" key="2">
    <source>
        <dbReference type="Proteomes" id="UP000059680"/>
    </source>
</evidence>
<dbReference type="AlphaFoldDB" id="A0A0P0WTV1"/>
<gene>
    <name evidence="1" type="ordered locus">Os06g0191550</name>
    <name evidence="1" type="ORF">OSNPB_060191550</name>
</gene>
<name>A0A0P0WTV1_ORYSJ</name>
<accession>A0A0P0WTV1</accession>
<proteinExistence type="predicted"/>
<sequence length="119" mass="13524">MQRLGRRGEELEEVVVEELNFPTLSSRRKRRVVKTPKVTNLGGGSCRWDLRGQRWQKISMTWSTSKMRSVKISAKASLGGGTSGRWRLRQNSSSSSLALSSWKREMVDLEETIAMTNHS</sequence>
<dbReference type="InParanoid" id="A0A0P0WTV1"/>